<dbReference type="CDD" id="cd02980">
    <property type="entry name" value="TRX_Fd_family"/>
    <property type="match status" value="1"/>
</dbReference>
<reference evidence="1 2" key="1">
    <citation type="submission" date="2019-06" db="EMBL/GenBank/DDBJ databases">
        <title>Desulfobotulus mexicanus sp. nov., a novel sulfate-reducing bacterium isolated from the sediment of an alkaline crater lake in Mexico.</title>
        <authorList>
            <person name="Hirschler-Rea A."/>
        </authorList>
    </citation>
    <scope>NUCLEOTIDE SEQUENCE [LARGE SCALE GENOMIC DNA]</scope>
    <source>
        <strain evidence="1 2">PAR22N</strain>
    </source>
</reference>
<dbReference type="RefSeq" id="WP_139446433.1">
    <property type="nucleotide sequence ID" value="NZ_VDMB01000003.1"/>
</dbReference>
<dbReference type="AlphaFoldDB" id="A0A5Q4VHA0"/>
<dbReference type="OrthoDB" id="9800692at2"/>
<dbReference type="InterPro" id="IPR036249">
    <property type="entry name" value="Thioredoxin-like_sf"/>
</dbReference>
<organism evidence="1 2">
    <name type="scientific">Desulfobotulus mexicanus</name>
    <dbReference type="NCBI Taxonomy" id="2586642"/>
    <lineage>
        <taxon>Bacteria</taxon>
        <taxon>Pseudomonadati</taxon>
        <taxon>Thermodesulfobacteriota</taxon>
        <taxon>Desulfobacteria</taxon>
        <taxon>Desulfobacterales</taxon>
        <taxon>Desulfobacteraceae</taxon>
        <taxon>Desulfobotulus</taxon>
    </lineage>
</organism>
<sequence>MEMNPREELKKLREKKRLELHERKGNENIIEILIGMGSSGIASGAKNVLQALNETLEERGISNAIIRKTGSLGLDHAEPTLEIRMNGMPDIIYGKVTPDVTRRIVDRHILGRELVCGHVFDKPAQDVVKEPKHAL</sequence>
<accession>A0A5Q4VHA0</accession>
<gene>
    <name evidence="1" type="ORF">FIM25_03675</name>
</gene>
<keyword evidence="2" id="KW-1185">Reference proteome</keyword>
<dbReference type="SUPFAM" id="SSF52833">
    <property type="entry name" value="Thioredoxin-like"/>
    <property type="match status" value="1"/>
</dbReference>
<evidence type="ECO:0000313" key="2">
    <source>
        <dbReference type="Proteomes" id="UP000321899"/>
    </source>
</evidence>
<protein>
    <submittedName>
        <fullName evidence="1">(2Fe-2S) ferredoxin domain-containing protein</fullName>
    </submittedName>
</protein>
<comment type="caution">
    <text evidence="1">The sequence shown here is derived from an EMBL/GenBank/DDBJ whole genome shotgun (WGS) entry which is preliminary data.</text>
</comment>
<proteinExistence type="predicted"/>
<dbReference type="EMBL" id="VDMB01000003">
    <property type="protein sequence ID" value="TYT75550.1"/>
    <property type="molecule type" value="Genomic_DNA"/>
</dbReference>
<dbReference type="Gene3D" id="3.40.30.10">
    <property type="entry name" value="Glutaredoxin"/>
    <property type="match status" value="1"/>
</dbReference>
<dbReference type="Proteomes" id="UP000321899">
    <property type="component" value="Unassembled WGS sequence"/>
</dbReference>
<name>A0A5Q4VHA0_9BACT</name>
<evidence type="ECO:0000313" key="1">
    <source>
        <dbReference type="EMBL" id="TYT75550.1"/>
    </source>
</evidence>